<evidence type="ECO:0008006" key="5">
    <source>
        <dbReference type="Google" id="ProtNLM"/>
    </source>
</evidence>
<dbReference type="RefSeq" id="WP_206728540.1">
    <property type="nucleotide sequence ID" value="NZ_CP071090.1"/>
</dbReference>
<protein>
    <recommendedName>
        <fullName evidence="5">Periplasmic heavy metal sensor</fullName>
    </recommendedName>
</protein>
<keyword evidence="2" id="KW-0732">Signal</keyword>
<sequence>MTTRVSKLWSTTVAALLLAAPALAGAQANDEDVLIQQGAPGAPRTMVISSSGPPGLAMGNLPPAAYGIPPELVEKLGVPRDVAQKIQDLTFEANEAVIPIEGDLKRAQLRLERLLRAPVPDERAIITMSEEVGRAETAVRRNRLMLLVQIKKLLGPDLWQKLEAEMGPMRVEKRIHLLRPGPGEGADDARPGAPPPPRKP</sequence>
<organism evidence="3 4">
    <name type="scientific">Pyxidicoccus parkwayensis</name>
    <dbReference type="NCBI Taxonomy" id="2813578"/>
    <lineage>
        <taxon>Bacteria</taxon>
        <taxon>Pseudomonadati</taxon>
        <taxon>Myxococcota</taxon>
        <taxon>Myxococcia</taxon>
        <taxon>Myxococcales</taxon>
        <taxon>Cystobacterineae</taxon>
        <taxon>Myxococcaceae</taxon>
        <taxon>Pyxidicoccus</taxon>
    </lineage>
</organism>
<feature type="chain" id="PRO_5045934019" description="Periplasmic heavy metal sensor" evidence="2">
    <location>
        <begin position="25"/>
        <end position="200"/>
    </location>
</feature>
<feature type="region of interest" description="Disordered" evidence="1">
    <location>
        <begin position="177"/>
        <end position="200"/>
    </location>
</feature>
<dbReference type="Proteomes" id="UP000662747">
    <property type="component" value="Chromosome"/>
</dbReference>
<proteinExistence type="predicted"/>
<evidence type="ECO:0000313" key="3">
    <source>
        <dbReference type="EMBL" id="QSQ27012.1"/>
    </source>
</evidence>
<keyword evidence="4" id="KW-1185">Reference proteome</keyword>
<evidence type="ECO:0000313" key="4">
    <source>
        <dbReference type="Proteomes" id="UP000662747"/>
    </source>
</evidence>
<accession>A0ABX7P9C1</accession>
<gene>
    <name evidence="3" type="ORF">JY651_19765</name>
</gene>
<reference evidence="3 4" key="1">
    <citation type="submission" date="2021-02" db="EMBL/GenBank/DDBJ databases">
        <title>De Novo genome assembly of isolated myxobacteria.</title>
        <authorList>
            <person name="Stevens D.C."/>
        </authorList>
    </citation>
    <scope>NUCLEOTIDE SEQUENCE [LARGE SCALE GENOMIC DNA]</scope>
    <source>
        <strain evidence="4">SCPEA02</strain>
    </source>
</reference>
<evidence type="ECO:0000256" key="1">
    <source>
        <dbReference type="SAM" id="MobiDB-lite"/>
    </source>
</evidence>
<dbReference type="EMBL" id="CP071090">
    <property type="protein sequence ID" value="QSQ27012.1"/>
    <property type="molecule type" value="Genomic_DNA"/>
</dbReference>
<name>A0ABX7P9C1_9BACT</name>
<dbReference type="Gene3D" id="1.20.120.1490">
    <property type="match status" value="1"/>
</dbReference>
<evidence type="ECO:0000256" key="2">
    <source>
        <dbReference type="SAM" id="SignalP"/>
    </source>
</evidence>
<feature type="signal peptide" evidence="2">
    <location>
        <begin position="1"/>
        <end position="24"/>
    </location>
</feature>